<accession>A0A1Y1CFA5</accession>
<proteinExistence type="predicted"/>
<dbReference type="RefSeq" id="WP_096427991.1">
    <property type="nucleotide sequence ID" value="NZ_AP018042.1"/>
</dbReference>
<dbReference type="Gene3D" id="2.30.130.30">
    <property type="entry name" value="Hypothetical protein"/>
    <property type="match status" value="1"/>
</dbReference>
<evidence type="ECO:0000313" key="3">
    <source>
        <dbReference type="Proteomes" id="UP000218267"/>
    </source>
</evidence>
<evidence type="ECO:0000259" key="1">
    <source>
        <dbReference type="Pfam" id="PF12961"/>
    </source>
</evidence>
<dbReference type="OrthoDB" id="1700487at2"/>
<evidence type="ECO:0000313" key="2">
    <source>
        <dbReference type="EMBL" id="BAX79056.1"/>
    </source>
</evidence>
<dbReference type="InterPro" id="IPR039440">
    <property type="entry name" value="DUF3850"/>
</dbReference>
<dbReference type="AlphaFoldDB" id="A0A1Y1CFA5"/>
<dbReference type="EMBL" id="AP018042">
    <property type="protein sequence ID" value="BAX79056.1"/>
    <property type="molecule type" value="Genomic_DNA"/>
</dbReference>
<reference evidence="3" key="2">
    <citation type="journal article" date="2020" name="Antonie Van Leeuwenhoek">
        <title>Labilibaculum antarcticum sp. nov., a novel facultative anaerobic, psychrotorelant bacterium isolated from marine sediment of Antarctica.</title>
        <authorList>
            <person name="Watanabe M."/>
            <person name="Kojima H."/>
            <person name="Fukui M."/>
        </authorList>
    </citation>
    <scope>NUCLEOTIDE SEQUENCE [LARGE SCALE GENOMIC DNA]</scope>
    <source>
        <strain evidence="3">SPP2</strain>
    </source>
</reference>
<dbReference type="SUPFAM" id="SSF88697">
    <property type="entry name" value="PUA domain-like"/>
    <property type="match status" value="1"/>
</dbReference>
<name>A0A1Y1CFA5_9BACT</name>
<dbReference type="KEGG" id="mbas:ALGA_0667"/>
<feature type="domain" description="DUF3850" evidence="1">
    <location>
        <begin position="3"/>
        <end position="78"/>
    </location>
</feature>
<gene>
    <name evidence="2" type="ORF">ALGA_0667</name>
</gene>
<organism evidence="2 3">
    <name type="scientific">Labilibaculum antarcticum</name>
    <dbReference type="NCBI Taxonomy" id="1717717"/>
    <lineage>
        <taxon>Bacteria</taxon>
        <taxon>Pseudomonadati</taxon>
        <taxon>Bacteroidota</taxon>
        <taxon>Bacteroidia</taxon>
        <taxon>Marinilabiliales</taxon>
        <taxon>Marinifilaceae</taxon>
        <taxon>Labilibaculum</taxon>
    </lineage>
</organism>
<protein>
    <submittedName>
        <fullName evidence="2">RNA-binding protein</fullName>
    </submittedName>
</protein>
<reference evidence="2 3" key="1">
    <citation type="journal article" date="2018" name="Mar. Genomics">
        <title>Complete genome sequence of Marinifilaceae bacterium strain SPP2, isolated from the Antarctic marine sediment.</title>
        <authorList>
            <person name="Watanabe M."/>
            <person name="Kojima H."/>
            <person name="Fukui M."/>
        </authorList>
    </citation>
    <scope>NUCLEOTIDE SEQUENCE [LARGE SCALE GENOMIC DNA]</scope>
    <source>
        <strain evidence="2 3">SPP2</strain>
    </source>
</reference>
<keyword evidence="3" id="KW-1185">Reference proteome</keyword>
<sequence length="83" mass="9459">MKHLLKILPEYFEEVVKGTKTFEVRKNDRGFKLDDILILAEYSISLQSFTGRVIEKKVIYILKGGSFGIEKGFVVMGLQNGFS</sequence>
<dbReference type="Proteomes" id="UP000218267">
    <property type="component" value="Chromosome"/>
</dbReference>
<dbReference type="InterPro" id="IPR015947">
    <property type="entry name" value="PUA-like_sf"/>
</dbReference>
<dbReference type="Pfam" id="PF12961">
    <property type="entry name" value="DUF3850"/>
    <property type="match status" value="1"/>
</dbReference>